<feature type="signal peptide" evidence="2">
    <location>
        <begin position="1"/>
        <end position="21"/>
    </location>
</feature>
<dbReference type="AlphaFoldDB" id="A0A8S8ZSQ5"/>
<dbReference type="PANTHER" id="PTHR39599:SF2">
    <property type="entry name" value="ANCHORED PROTEIN, PUTATIVE (AFU_ORTHOLOGUE AFUA_1G09650)-RELATED"/>
    <property type="match status" value="1"/>
</dbReference>
<feature type="compositionally biased region" description="Low complexity" evidence="1">
    <location>
        <begin position="253"/>
        <end position="265"/>
    </location>
</feature>
<evidence type="ECO:0000256" key="1">
    <source>
        <dbReference type="SAM" id="MobiDB-lite"/>
    </source>
</evidence>
<feature type="compositionally biased region" description="Low complexity" evidence="1">
    <location>
        <begin position="273"/>
        <end position="283"/>
    </location>
</feature>
<organism evidence="3 4">
    <name type="scientific">Sordaria macrospora</name>
    <dbReference type="NCBI Taxonomy" id="5147"/>
    <lineage>
        <taxon>Eukaryota</taxon>
        <taxon>Fungi</taxon>
        <taxon>Dikarya</taxon>
        <taxon>Ascomycota</taxon>
        <taxon>Pezizomycotina</taxon>
        <taxon>Sordariomycetes</taxon>
        <taxon>Sordariomycetidae</taxon>
        <taxon>Sordariales</taxon>
        <taxon>Sordariaceae</taxon>
        <taxon>Sordaria</taxon>
    </lineage>
</organism>
<reference evidence="3 4" key="1">
    <citation type="submission" date="2017-07" db="EMBL/GenBank/DDBJ databases">
        <title>Genome sequence of the Sordaria macrospora wild type strain R19027.</title>
        <authorList>
            <person name="Nowrousian M."/>
            <person name="Teichert I."/>
            <person name="Kueck U."/>
        </authorList>
    </citation>
    <scope>NUCLEOTIDE SEQUENCE [LARGE SCALE GENOMIC DNA]</scope>
    <source>
        <strain evidence="3 4">R19027</strain>
        <tissue evidence="3">Mycelium</tissue>
    </source>
</reference>
<protein>
    <recommendedName>
        <fullName evidence="5">GPI anchored protein</fullName>
    </recommendedName>
</protein>
<accession>A0A8S8ZSQ5</accession>
<dbReference type="OMA" id="PFPLHGN"/>
<name>A0A8S8ZSQ5_SORMA</name>
<dbReference type="EMBL" id="NMPR01000078">
    <property type="protein sequence ID" value="KAA8631395.1"/>
    <property type="molecule type" value="Genomic_DNA"/>
</dbReference>
<evidence type="ECO:0000256" key="2">
    <source>
        <dbReference type="SAM" id="SignalP"/>
    </source>
</evidence>
<evidence type="ECO:0000313" key="4">
    <source>
        <dbReference type="Proteomes" id="UP000433876"/>
    </source>
</evidence>
<comment type="caution">
    <text evidence="3">The sequence shown here is derived from an EMBL/GenBank/DDBJ whole genome shotgun (WGS) entry which is preliminary data.</text>
</comment>
<evidence type="ECO:0000313" key="3">
    <source>
        <dbReference type="EMBL" id="KAA8631395.1"/>
    </source>
</evidence>
<dbReference type="PANTHER" id="PTHR39599">
    <property type="entry name" value="GPI-ANCHORED PROTEIN (EUROFUNG)-RELATED-RELATED"/>
    <property type="match status" value="1"/>
</dbReference>
<keyword evidence="2" id="KW-0732">Signal</keyword>
<dbReference type="Proteomes" id="UP000433876">
    <property type="component" value="Unassembled WGS sequence"/>
</dbReference>
<proteinExistence type="predicted"/>
<dbReference type="VEuPathDB" id="FungiDB:SMAC_08378"/>
<gene>
    <name evidence="3" type="ORF">SMACR_08378</name>
</gene>
<feature type="chain" id="PRO_5035855967" description="GPI anchored protein" evidence="2">
    <location>
        <begin position="22"/>
        <end position="454"/>
    </location>
</feature>
<evidence type="ECO:0008006" key="5">
    <source>
        <dbReference type="Google" id="ProtNLM"/>
    </source>
</evidence>
<sequence length="454" mass="47692">MRLLPHSLWLLIAAHLEAAQAQQEQQQQQLPTAIKKMPPDQSEKFHPHYVAFANADTMGSNDDDRLPPIMGFISVEQQQQQQQQHEQVEAEDPVLAARRLADEQDFHLLQPNSSSLILSYRPPFANHDFLFQRKLEEEQRAAWSLFRRSREALARLQQHDKHKRQWNCPEGTASCSRIGYPNSCCRTSETCVEIEDVGLGKVGCCPAGATCGGSVSTCADGNTGCASEIGGGCCLPGFVCAGVGCIKEGTSPTTTLPAPTSSDTTAIIPPVRPTSSSSTTITSSPPPPPTTTMPPSSSALSSSLDYCPTGFYPCLASAGGGCCQTGRDCSVTNCPPIEMTTIKNTNGMTVAVPITAVPTTTATGTCAYGWYMCGKEAGPLPGCCPSGYACGSVSCSVVITPTGSGELATATEAKELPTYTKAPAAPLVGAGAAREVRGVEVIVGVAVVVGGMMV</sequence>
<feature type="region of interest" description="Disordered" evidence="1">
    <location>
        <begin position="253"/>
        <end position="297"/>
    </location>
</feature>